<dbReference type="Proteomes" id="UP000295783">
    <property type="component" value="Unassembled WGS sequence"/>
</dbReference>
<organism evidence="2 3">
    <name type="scientific">Dongia mobilis</name>
    <dbReference type="NCBI Taxonomy" id="578943"/>
    <lineage>
        <taxon>Bacteria</taxon>
        <taxon>Pseudomonadati</taxon>
        <taxon>Pseudomonadota</taxon>
        <taxon>Alphaproteobacteria</taxon>
        <taxon>Rhodospirillales</taxon>
        <taxon>Dongiaceae</taxon>
        <taxon>Dongia</taxon>
    </lineage>
</organism>
<evidence type="ECO:0000313" key="2">
    <source>
        <dbReference type="EMBL" id="TDQ84110.1"/>
    </source>
</evidence>
<dbReference type="AlphaFoldDB" id="A0A4R6WVB1"/>
<protein>
    <submittedName>
        <fullName evidence="2">PAS domain-containing protein</fullName>
    </submittedName>
</protein>
<dbReference type="InterPro" id="IPR000014">
    <property type="entry name" value="PAS"/>
</dbReference>
<dbReference type="InterPro" id="IPR035965">
    <property type="entry name" value="PAS-like_dom_sf"/>
</dbReference>
<accession>A0A4R6WVB1</accession>
<feature type="domain" description="PAS" evidence="1">
    <location>
        <begin position="277"/>
        <end position="329"/>
    </location>
</feature>
<dbReference type="GO" id="GO:0006355">
    <property type="term" value="P:regulation of DNA-templated transcription"/>
    <property type="evidence" value="ECO:0007669"/>
    <property type="project" value="InterPro"/>
</dbReference>
<comment type="caution">
    <text evidence="2">The sequence shown here is derived from an EMBL/GenBank/DDBJ whole genome shotgun (WGS) entry which is preliminary data.</text>
</comment>
<sequence length="405" mass="45434">MNRARSLAQAAGADLLDTAPVMFDLVSVDGILVYANAWEERSLGFPVGALAGKRFDLIYPREARDVLLRLFDDGAGAVAENRRLVVRRQDRRVLDVNASINGYTDPAHGPCLRVVKFPLDETLQKLRRLEQENEVLGSIVTTARDATYCIEFLEPVDLTAPEHEVVRQVFANKCVWRYCNEAMSRLYRLPLGDDLNQHDVREVFMRNPENEAFVRQLLANGFQVDGALSRDHRYDGVDVMIENDVRARIEDGYLIQFWGVVRDLAERQKRERELEMRASAALDLLGAIPNPLLVVDVNGRIEGGNAAIEGAFGRSLDEVLGADVERIVHFATPVAELLRSLHEGHGTRTLEGSVRQPGGQRQLCQVTMATVDDDATTSRTVFTFHLPRRSEPRPAEQRNRPEADA</sequence>
<name>A0A4R6WVB1_9PROT</name>
<dbReference type="CDD" id="cd00130">
    <property type="entry name" value="PAS"/>
    <property type="match status" value="1"/>
</dbReference>
<gene>
    <name evidence="2" type="ORF">A8950_0657</name>
</gene>
<dbReference type="InterPro" id="IPR013767">
    <property type="entry name" value="PAS_fold"/>
</dbReference>
<dbReference type="Pfam" id="PF13426">
    <property type="entry name" value="PAS_9"/>
    <property type="match status" value="2"/>
</dbReference>
<dbReference type="OrthoDB" id="7819489at2"/>
<dbReference type="SMART" id="SM00091">
    <property type="entry name" value="PAS"/>
    <property type="match status" value="3"/>
</dbReference>
<evidence type="ECO:0000313" key="3">
    <source>
        <dbReference type="Proteomes" id="UP000295783"/>
    </source>
</evidence>
<dbReference type="Gene3D" id="3.30.450.20">
    <property type="entry name" value="PAS domain"/>
    <property type="match status" value="3"/>
</dbReference>
<reference evidence="2 3" key="1">
    <citation type="submission" date="2019-03" db="EMBL/GenBank/DDBJ databases">
        <title>Genomic Encyclopedia of Type Strains, Phase III (KMG-III): the genomes of soil and plant-associated and newly described type strains.</title>
        <authorList>
            <person name="Whitman W."/>
        </authorList>
    </citation>
    <scope>NUCLEOTIDE SEQUENCE [LARGE SCALE GENOMIC DNA]</scope>
    <source>
        <strain evidence="2 3">CGMCC 1.7660</strain>
    </source>
</reference>
<dbReference type="SUPFAM" id="SSF55785">
    <property type="entry name" value="PYP-like sensor domain (PAS domain)"/>
    <property type="match status" value="3"/>
</dbReference>
<keyword evidence="3" id="KW-1185">Reference proteome</keyword>
<proteinExistence type="predicted"/>
<dbReference type="PROSITE" id="PS50112">
    <property type="entry name" value="PAS"/>
    <property type="match status" value="1"/>
</dbReference>
<dbReference type="Pfam" id="PF00989">
    <property type="entry name" value="PAS"/>
    <property type="match status" value="1"/>
</dbReference>
<dbReference type="RefSeq" id="WP_133612166.1">
    <property type="nucleotide sequence ID" value="NZ_SNYW01000006.1"/>
</dbReference>
<dbReference type="EMBL" id="SNYW01000006">
    <property type="protein sequence ID" value="TDQ84110.1"/>
    <property type="molecule type" value="Genomic_DNA"/>
</dbReference>
<evidence type="ECO:0000259" key="1">
    <source>
        <dbReference type="PROSITE" id="PS50112"/>
    </source>
</evidence>